<dbReference type="InterPro" id="IPR050261">
    <property type="entry name" value="FrsA_esterase"/>
</dbReference>
<evidence type="ECO:0000259" key="2">
    <source>
        <dbReference type="Pfam" id="PF12697"/>
    </source>
</evidence>
<accession>S7T8V2</accession>
<evidence type="ECO:0000313" key="3">
    <source>
        <dbReference type="EMBL" id="EPR32940.1"/>
    </source>
</evidence>
<dbReference type="EMBL" id="ATHI01000026">
    <property type="protein sequence ID" value="EPR32940.1"/>
    <property type="molecule type" value="Genomic_DNA"/>
</dbReference>
<feature type="domain" description="AB hydrolase-1" evidence="2">
    <location>
        <begin position="184"/>
        <end position="318"/>
    </location>
</feature>
<dbReference type="SUPFAM" id="SSF53474">
    <property type="entry name" value="alpha/beta-Hydrolases"/>
    <property type="match status" value="1"/>
</dbReference>
<organism evidence="3 4">
    <name type="scientific">Alkalidesulfovibrio alkalitolerans DSM 16529</name>
    <dbReference type="NCBI Taxonomy" id="1121439"/>
    <lineage>
        <taxon>Bacteria</taxon>
        <taxon>Pseudomonadati</taxon>
        <taxon>Thermodesulfobacteriota</taxon>
        <taxon>Desulfovibrionia</taxon>
        <taxon>Desulfovibrionales</taxon>
        <taxon>Desulfovibrionaceae</taxon>
        <taxon>Alkalidesulfovibrio</taxon>
    </lineage>
</organism>
<proteinExistence type="inferred from homology"/>
<dbReference type="OrthoDB" id="217645at2"/>
<dbReference type="PATRIC" id="fig|1121439.3.peg.1729"/>
<dbReference type="AlphaFoldDB" id="S7T8V2"/>
<keyword evidence="4" id="KW-1185">Reference proteome</keyword>
<dbReference type="InterPro" id="IPR000073">
    <property type="entry name" value="AB_hydrolase_1"/>
</dbReference>
<protein>
    <recommendedName>
        <fullName evidence="2">AB hydrolase-1 domain-containing protein</fullName>
    </recommendedName>
</protein>
<dbReference type="RefSeq" id="WP_020887075.1">
    <property type="nucleotide sequence ID" value="NZ_ATHI01000026.1"/>
</dbReference>
<dbReference type="STRING" id="1121439.dsat_0381"/>
<dbReference type="Gene3D" id="1.20.1440.110">
    <property type="entry name" value="acylaminoacyl peptidase"/>
    <property type="match status" value="1"/>
</dbReference>
<evidence type="ECO:0000256" key="1">
    <source>
        <dbReference type="ARBA" id="ARBA00038115"/>
    </source>
</evidence>
<reference evidence="3 4" key="1">
    <citation type="journal article" date="2013" name="Genome Announc.">
        <title>Draft genome sequences for three mercury-methylating, sulfate-reducing bacteria.</title>
        <authorList>
            <person name="Brown S.D."/>
            <person name="Hurt R.A.Jr."/>
            <person name="Gilmour C.C."/>
            <person name="Elias D.A."/>
        </authorList>
    </citation>
    <scope>NUCLEOTIDE SEQUENCE [LARGE SCALE GENOMIC DNA]</scope>
    <source>
        <strain evidence="3 4">DSM 16529</strain>
    </source>
</reference>
<comment type="similarity">
    <text evidence="1">Belongs to the AB hydrolase superfamily. FUS2 hydrolase family.</text>
</comment>
<dbReference type="Gene3D" id="3.40.50.1820">
    <property type="entry name" value="alpha/beta hydrolase"/>
    <property type="match status" value="1"/>
</dbReference>
<dbReference type="PANTHER" id="PTHR22946">
    <property type="entry name" value="DIENELACTONE HYDROLASE DOMAIN-CONTAINING PROTEIN-RELATED"/>
    <property type="match status" value="1"/>
</dbReference>
<comment type="caution">
    <text evidence="3">The sequence shown here is derived from an EMBL/GenBank/DDBJ whole genome shotgun (WGS) entry which is preliminary data.</text>
</comment>
<dbReference type="InterPro" id="IPR029058">
    <property type="entry name" value="AB_hydrolase_fold"/>
</dbReference>
<sequence>MQNAQRGVSRGETRVTGFSDREMDFQLLRSLGNGAYGASSPGECLALVRSIRADDPASWTAAFADLAERLLADGETRLARGHTVSARDQFQRAAEYFRAAEYYADPLDASRAALDERCLRAFAAWLSLAGQTAMPGFSAERLLIPYEGGDIPAYLLAPARRPSGSLLVAMSGFDGTSEELFSCLGLPGVERGHRVLLFDGPGQAGYRRLHPSGVFRPDWERVIGPVLDHALRLPGVDPERVALAGISLGGYFATRAAAFDPRVRALVANSPIVDLFQYLVSFLGGEEAALRMPSFTIAEIVSAPPEELPPRKRWEALSALTRFGCESTGEWLKRLRDFTITGEMLSAVRCPSLGILGEAEGEVPRTHYETFLAGVSGKATGRIFTTQEGADAHCQVGNQRLLAAEVFDWLEDVWAMHQT</sequence>
<gene>
    <name evidence="3" type="ORF">dsat_0381</name>
</gene>
<dbReference type="eggNOG" id="COG1073">
    <property type="taxonomic scope" value="Bacteria"/>
</dbReference>
<dbReference type="Pfam" id="PF12697">
    <property type="entry name" value="Abhydrolase_6"/>
    <property type="match status" value="1"/>
</dbReference>
<name>S7T8V2_9BACT</name>
<dbReference type="PANTHER" id="PTHR22946:SF12">
    <property type="entry name" value="CONIDIAL PIGMENT BIOSYNTHESIS PROTEIN AYG1 (AFU_ORTHOLOGUE AFUA_2G17550)"/>
    <property type="match status" value="1"/>
</dbReference>
<evidence type="ECO:0000313" key="4">
    <source>
        <dbReference type="Proteomes" id="UP000014975"/>
    </source>
</evidence>
<dbReference type="Proteomes" id="UP000014975">
    <property type="component" value="Unassembled WGS sequence"/>
</dbReference>